<gene>
    <name evidence="2" type="ORF">SAMN05216505_10979</name>
</gene>
<dbReference type="AlphaFoldDB" id="A0A1G6VRY4"/>
<evidence type="ECO:0000256" key="1">
    <source>
        <dbReference type="SAM" id="Phobius"/>
    </source>
</evidence>
<evidence type="ECO:0000313" key="2">
    <source>
        <dbReference type="EMBL" id="SDD56338.1"/>
    </source>
</evidence>
<proteinExistence type="predicted"/>
<feature type="transmembrane region" description="Helical" evidence="1">
    <location>
        <begin position="149"/>
        <end position="169"/>
    </location>
</feature>
<dbReference type="InterPro" id="IPR049713">
    <property type="entry name" value="Pr6Pr-like"/>
</dbReference>
<organism evidence="2 3">
    <name type="scientific">Streptomyces prasinopilosus</name>
    <dbReference type="NCBI Taxonomy" id="67344"/>
    <lineage>
        <taxon>Bacteria</taxon>
        <taxon>Bacillati</taxon>
        <taxon>Actinomycetota</taxon>
        <taxon>Actinomycetes</taxon>
        <taxon>Kitasatosporales</taxon>
        <taxon>Streptomycetaceae</taxon>
        <taxon>Streptomyces</taxon>
    </lineage>
</organism>
<protein>
    <recommendedName>
        <fullName evidence="4">Integral membrane regulator</fullName>
    </recommendedName>
</protein>
<dbReference type="Proteomes" id="UP000182100">
    <property type="component" value="Unassembled WGS sequence"/>
</dbReference>
<reference evidence="3" key="1">
    <citation type="submission" date="2016-10" db="EMBL/GenBank/DDBJ databases">
        <authorList>
            <person name="Varghese N."/>
            <person name="Submissions S."/>
        </authorList>
    </citation>
    <scope>NUCLEOTIDE SEQUENCE [LARGE SCALE GENOMIC DNA]</scope>
    <source>
        <strain evidence="3">CGMCC 4.3504</strain>
    </source>
</reference>
<feature type="transmembrane region" description="Helical" evidence="1">
    <location>
        <begin position="222"/>
        <end position="244"/>
    </location>
</feature>
<dbReference type="EMBL" id="FMZK01000009">
    <property type="protein sequence ID" value="SDD56338.1"/>
    <property type="molecule type" value="Genomic_DNA"/>
</dbReference>
<dbReference type="RefSeq" id="WP_055572866.1">
    <property type="nucleotide sequence ID" value="NZ_FMZK01000009.1"/>
</dbReference>
<sequence length="267" mass="27597">MTAPIPRDLPDLPVIPGRRTTLTPSSAPAGAVAPPVRRPLTAVYRLLLALAALAAVTVELLLGGPARVLSHFTVQSTLLLAAVMLASAGRAWTARRPLPGALTGAALLYVIAAALLHHVLLADAAPAYTLTGPAATADPTGPAGTLAALAPPALHTVLPIAAVLDWLLLSPPARTRLVHAAAWLLYPAAHLVLVPALGGLLPTGPARHLYPFQDAGRHGHPYVLGVSLLLLLALYCLALALITLDRTRPDPVRLGAKTGFRLRPPVG</sequence>
<feature type="transmembrane region" description="Helical" evidence="1">
    <location>
        <begin position="100"/>
        <end position="120"/>
    </location>
</feature>
<feature type="transmembrane region" description="Helical" evidence="1">
    <location>
        <begin position="42"/>
        <end position="62"/>
    </location>
</feature>
<keyword evidence="3" id="KW-1185">Reference proteome</keyword>
<keyword evidence="1" id="KW-0472">Membrane</keyword>
<dbReference type="STRING" id="67344.SAMN05216505_10979"/>
<evidence type="ECO:0008006" key="4">
    <source>
        <dbReference type="Google" id="ProtNLM"/>
    </source>
</evidence>
<keyword evidence="1" id="KW-0812">Transmembrane</keyword>
<accession>A0A1G6VRY4</accession>
<feature type="transmembrane region" description="Helical" evidence="1">
    <location>
        <begin position="68"/>
        <end position="88"/>
    </location>
</feature>
<dbReference type="NCBIfam" id="NF038065">
    <property type="entry name" value="Pr6Pr"/>
    <property type="match status" value="1"/>
</dbReference>
<feature type="transmembrane region" description="Helical" evidence="1">
    <location>
        <begin position="181"/>
        <end position="202"/>
    </location>
</feature>
<evidence type="ECO:0000313" key="3">
    <source>
        <dbReference type="Proteomes" id="UP000182100"/>
    </source>
</evidence>
<name>A0A1G6VRY4_9ACTN</name>
<keyword evidence="1" id="KW-1133">Transmembrane helix</keyword>